<dbReference type="GO" id="GO:0005829">
    <property type="term" value="C:cytosol"/>
    <property type="evidence" value="ECO:0007669"/>
    <property type="project" value="TreeGrafter"/>
</dbReference>
<dbReference type="EMBL" id="LYOS01000001">
    <property type="protein sequence ID" value="OFV68696.1"/>
    <property type="molecule type" value="Genomic_DNA"/>
</dbReference>
<accession>A0A1F2PDI1</accession>
<evidence type="ECO:0000313" key="2">
    <source>
        <dbReference type="EMBL" id="OFV68696.1"/>
    </source>
</evidence>
<keyword evidence="3" id="KW-1185">Reference proteome</keyword>
<reference evidence="2" key="1">
    <citation type="submission" date="2016-05" db="EMBL/GenBank/DDBJ databases">
        <title>Microbial consortia oxidize butane by reversing methanogenesis.</title>
        <authorList>
            <person name="Laso-Perez R."/>
            <person name="Richter M."/>
            <person name="Wegener G."/>
            <person name="Musat F."/>
        </authorList>
    </citation>
    <scope>NUCLEOTIDE SEQUENCE [LARGE SCALE GENOMIC DNA]</scope>
    <source>
        <strain evidence="2">BOX2</strain>
    </source>
</reference>
<gene>
    <name evidence="2" type="ORF">SCAL_000372</name>
</gene>
<dbReference type="GO" id="GO:0009898">
    <property type="term" value="C:cytoplasmic side of plasma membrane"/>
    <property type="evidence" value="ECO:0007669"/>
    <property type="project" value="TreeGrafter"/>
</dbReference>
<dbReference type="PATRIC" id="fig|1838285.3.peg.376"/>
<dbReference type="PANTHER" id="PTHR43384">
    <property type="entry name" value="SEPTUM SITE-DETERMINING PROTEIN MIND HOMOLOG, CHLOROPLASTIC-RELATED"/>
    <property type="match status" value="1"/>
</dbReference>
<dbReference type="GO" id="GO:0005524">
    <property type="term" value="F:ATP binding"/>
    <property type="evidence" value="ECO:0007669"/>
    <property type="project" value="TreeGrafter"/>
</dbReference>
<organism evidence="2 3">
    <name type="scientific">Candidatus Syntropharchaeum caldarium</name>
    <dbReference type="NCBI Taxonomy" id="1838285"/>
    <lineage>
        <taxon>Archaea</taxon>
        <taxon>Methanobacteriati</taxon>
        <taxon>Methanobacteriota</taxon>
        <taxon>Stenosarchaea group</taxon>
        <taxon>Methanomicrobia</taxon>
        <taxon>Methanosarcinales</taxon>
        <taxon>ANME-2 cluster</taxon>
        <taxon>Candidatus Syntropharchaeum</taxon>
    </lineage>
</organism>
<dbReference type="SUPFAM" id="SSF52540">
    <property type="entry name" value="P-loop containing nucleoside triphosphate hydrolases"/>
    <property type="match status" value="1"/>
</dbReference>
<dbReference type="AlphaFoldDB" id="A0A1F2PDI1"/>
<dbReference type="InterPro" id="IPR027417">
    <property type="entry name" value="P-loop_NTPase"/>
</dbReference>
<dbReference type="InterPro" id="IPR014433">
    <property type="entry name" value="CooC"/>
</dbReference>
<evidence type="ECO:0000259" key="1">
    <source>
        <dbReference type="Pfam" id="PF01656"/>
    </source>
</evidence>
<dbReference type="STRING" id="1838285.SCAL_000372"/>
<dbReference type="InterPro" id="IPR050625">
    <property type="entry name" value="ParA/MinD_ATPase"/>
</dbReference>
<dbReference type="InterPro" id="IPR002586">
    <property type="entry name" value="CobQ/CobB/MinD/ParA_Nub-bd_dom"/>
</dbReference>
<dbReference type="Proteomes" id="UP000186940">
    <property type="component" value="Unassembled WGS sequence"/>
</dbReference>
<name>A0A1F2PDI1_9EURY</name>
<dbReference type="Pfam" id="PF01656">
    <property type="entry name" value="CbiA"/>
    <property type="match status" value="1"/>
</dbReference>
<dbReference type="PANTHER" id="PTHR43384:SF7">
    <property type="entry name" value="CARBON-MONOXIDE DEHYDROGENASE ACCESSORY PROTEIN"/>
    <property type="match status" value="1"/>
</dbReference>
<comment type="caution">
    <text evidence="2">The sequence shown here is derived from an EMBL/GenBank/DDBJ whole genome shotgun (WGS) entry which is preliminary data.</text>
</comment>
<proteinExistence type="predicted"/>
<dbReference type="GO" id="GO:0016887">
    <property type="term" value="F:ATP hydrolysis activity"/>
    <property type="evidence" value="ECO:0007669"/>
    <property type="project" value="TreeGrafter"/>
</dbReference>
<sequence length="260" mass="28518">MSDVMPDRGKIIAVTGKGGTGKTVISTLFVRFLSEVDVPLAIDADPASSLPAALGIEVKRTIGDLREEIARPSAIPFDESMPTDMMLEKKIGELLINTPDFSLLTMGRSEGPGCYCLINDILRHAIDRFSKRFETVVIDCEAGLEHLSRRTMRDVDTLVVVSDPTMRGVKTAGVIKEISDQLEISFDQIYLILNKATDEDRAFFEDKIKEIGIELAGVVPQDENVKAFDRVGKPLIDLPADSPAVLAVREIMEKMKLIGG</sequence>
<dbReference type="GO" id="GO:0051782">
    <property type="term" value="P:negative regulation of cell division"/>
    <property type="evidence" value="ECO:0007669"/>
    <property type="project" value="TreeGrafter"/>
</dbReference>
<protein>
    <submittedName>
        <fullName evidence="2">CO dehydrogenase maturation factor</fullName>
    </submittedName>
</protein>
<dbReference type="PIRSF" id="PIRSF005647">
    <property type="entry name" value="CooC"/>
    <property type="match status" value="1"/>
</dbReference>
<evidence type="ECO:0000313" key="3">
    <source>
        <dbReference type="Proteomes" id="UP000186940"/>
    </source>
</evidence>
<feature type="domain" description="CobQ/CobB/MinD/ParA nucleotide binding" evidence="1">
    <location>
        <begin position="11"/>
        <end position="230"/>
    </location>
</feature>
<dbReference type="Gene3D" id="3.40.50.300">
    <property type="entry name" value="P-loop containing nucleotide triphosphate hydrolases"/>
    <property type="match status" value="1"/>
</dbReference>